<keyword evidence="5" id="KW-1185">Reference proteome</keyword>
<evidence type="ECO:0000256" key="2">
    <source>
        <dbReference type="SAM" id="SignalP"/>
    </source>
</evidence>
<reference evidence="4 5" key="1">
    <citation type="submission" date="2023-07" db="EMBL/GenBank/DDBJ databases">
        <title>Genomic Encyclopedia of Type Strains, Phase IV (KMG-IV): sequencing the most valuable type-strain genomes for metagenomic binning, comparative biology and taxonomic classification.</title>
        <authorList>
            <person name="Goeker M."/>
        </authorList>
    </citation>
    <scope>NUCLEOTIDE SEQUENCE [LARGE SCALE GENOMIC DNA]</scope>
    <source>
        <strain evidence="4 5">DSM 9768</strain>
    </source>
</reference>
<dbReference type="InterPro" id="IPR050695">
    <property type="entry name" value="N-acetylmuramoyl_amidase_3"/>
</dbReference>
<accession>A0ABT9ZRQ8</accession>
<dbReference type="EMBL" id="JAUSUG010000001">
    <property type="protein sequence ID" value="MDQ0253148.1"/>
    <property type="molecule type" value="Genomic_DNA"/>
</dbReference>
<dbReference type="Gene3D" id="3.40.630.40">
    <property type="entry name" value="Zn-dependent exopeptidases"/>
    <property type="match status" value="1"/>
</dbReference>
<dbReference type="CDD" id="cd02696">
    <property type="entry name" value="MurNAc-LAA"/>
    <property type="match status" value="1"/>
</dbReference>
<keyword evidence="2" id="KW-0732">Signal</keyword>
<comment type="caution">
    <text evidence="4">The sequence shown here is derived from an EMBL/GenBank/DDBJ whole genome shotgun (WGS) entry which is preliminary data.</text>
</comment>
<feature type="signal peptide" evidence="2">
    <location>
        <begin position="1"/>
        <end position="25"/>
    </location>
</feature>
<dbReference type="SMART" id="SM00646">
    <property type="entry name" value="Ami_3"/>
    <property type="match status" value="1"/>
</dbReference>
<name>A0ABT9ZRQ8_9BACI</name>
<dbReference type="PANTHER" id="PTHR30404">
    <property type="entry name" value="N-ACETYLMURAMOYL-L-ALANINE AMIDASE"/>
    <property type="match status" value="1"/>
</dbReference>
<evidence type="ECO:0000313" key="4">
    <source>
        <dbReference type="EMBL" id="MDQ0253148.1"/>
    </source>
</evidence>
<dbReference type="Proteomes" id="UP001230005">
    <property type="component" value="Unassembled WGS sequence"/>
</dbReference>
<gene>
    <name evidence="4" type="ORF">J2S74_000520</name>
</gene>
<dbReference type="Pfam" id="PF01520">
    <property type="entry name" value="Amidase_3"/>
    <property type="match status" value="1"/>
</dbReference>
<organism evidence="4 5">
    <name type="scientific">Evansella vedderi</name>
    <dbReference type="NCBI Taxonomy" id="38282"/>
    <lineage>
        <taxon>Bacteria</taxon>
        <taxon>Bacillati</taxon>
        <taxon>Bacillota</taxon>
        <taxon>Bacilli</taxon>
        <taxon>Bacillales</taxon>
        <taxon>Bacillaceae</taxon>
        <taxon>Evansella</taxon>
    </lineage>
</organism>
<evidence type="ECO:0000256" key="1">
    <source>
        <dbReference type="ARBA" id="ARBA00022801"/>
    </source>
</evidence>
<sequence>MVYKLKRVLFFTILLICAFPATSFAENILVIDPGHGGQFDGTCGYSGDETGFCEKDANLLVVLKLRDILEESTDITVYMTRETDVDFVEDTSIPVWHRDRLLDDMENRMKVANQFVEGNNDNSLFLSIHHNQDVNSSNTGGTETYYYDGINHLNPRLPPHPLQLEYRDDSKRFAEIVHENVLNALGLRDRELRNNQNFYVLRKAQMPAVLVEIAFLTNPEEEALIKTEEFQLRSAQALANSVKVYFEVYDVIEEEGVKEEGAMEYAEEIDPDEVTVFFKKTEERVYPKVSQGGVNPIAYCTFHTTKHFFGTSLFKLLSKNIFHLRKTGTWCS</sequence>
<evidence type="ECO:0000313" key="5">
    <source>
        <dbReference type="Proteomes" id="UP001230005"/>
    </source>
</evidence>
<feature type="chain" id="PRO_5046195041" evidence="2">
    <location>
        <begin position="26"/>
        <end position="332"/>
    </location>
</feature>
<evidence type="ECO:0000259" key="3">
    <source>
        <dbReference type="SMART" id="SM00646"/>
    </source>
</evidence>
<dbReference type="SUPFAM" id="SSF53187">
    <property type="entry name" value="Zn-dependent exopeptidases"/>
    <property type="match status" value="1"/>
</dbReference>
<proteinExistence type="predicted"/>
<dbReference type="PANTHER" id="PTHR30404:SF0">
    <property type="entry name" value="N-ACETYLMURAMOYL-L-ALANINE AMIDASE AMIC"/>
    <property type="match status" value="1"/>
</dbReference>
<dbReference type="RefSeq" id="WP_307321371.1">
    <property type="nucleotide sequence ID" value="NZ_JAUSUG010000001.1"/>
</dbReference>
<protein>
    <submittedName>
        <fullName evidence="4">N-acetylmuramoyl-L-alanine amidase</fullName>
    </submittedName>
</protein>
<dbReference type="InterPro" id="IPR002508">
    <property type="entry name" value="MurNAc-LAA_cat"/>
</dbReference>
<feature type="domain" description="MurNAc-LAA" evidence="3">
    <location>
        <begin position="116"/>
        <end position="243"/>
    </location>
</feature>
<keyword evidence="1" id="KW-0378">Hydrolase</keyword>